<sequence length="278" mass="30738">MRLVNGLPADSLPLADRAIQFGDGVFRTIKLVDGGLAFWKRHYTKLCADCVALGIVPPEETDVLADIRTLLNRSGWRSATVKLIVTRGESARGYAIPPDIHPNRIAQIAPLPAYPSSLYRDGARVRLCNVRAGWQPALAGVKHLNRLENVLARQEWSDPAIQEGLLLDRDGHVLEGVMSNVLVKLDGQLVTPLLDGGGVAGVMREVALEAARRLGWPVAERALTLDELLRAERVWLSNSLIGLVPVSVLDAQRWNIDTHCALHHEMIHFENNEMTWLL</sequence>
<dbReference type="InterPro" id="IPR017824">
    <property type="entry name" value="Aminodeoxychorismate_lyase_IV"/>
</dbReference>
<evidence type="ECO:0000256" key="8">
    <source>
        <dbReference type="ARBA" id="ARBA00035676"/>
    </source>
</evidence>
<organism evidence="10 11">
    <name type="scientific">Formivibrio citricus</name>
    <dbReference type="NCBI Taxonomy" id="83765"/>
    <lineage>
        <taxon>Bacteria</taxon>
        <taxon>Pseudomonadati</taxon>
        <taxon>Pseudomonadota</taxon>
        <taxon>Betaproteobacteria</taxon>
        <taxon>Neisseriales</taxon>
        <taxon>Chitinibacteraceae</taxon>
        <taxon>Formivibrio</taxon>
    </lineage>
</organism>
<name>A0A1I4YP96_9NEIS</name>
<dbReference type="NCBIfam" id="TIGR03461">
    <property type="entry name" value="pabC_Proteo"/>
    <property type="match status" value="1"/>
</dbReference>
<proteinExistence type="inferred from homology"/>
<evidence type="ECO:0000256" key="1">
    <source>
        <dbReference type="ARBA" id="ARBA00001933"/>
    </source>
</evidence>
<dbReference type="RefSeq" id="WP_091193394.1">
    <property type="nucleotide sequence ID" value="NZ_FOVE01000008.1"/>
</dbReference>
<dbReference type="Proteomes" id="UP000242869">
    <property type="component" value="Unassembled WGS sequence"/>
</dbReference>
<dbReference type="EC" id="4.1.3.38" evidence="8"/>
<dbReference type="PANTHER" id="PTHR42743:SF2">
    <property type="entry name" value="AMINODEOXYCHORISMATE LYASE"/>
    <property type="match status" value="1"/>
</dbReference>
<gene>
    <name evidence="10" type="ORF">SAMN05660284_01405</name>
</gene>
<evidence type="ECO:0000256" key="5">
    <source>
        <dbReference type="ARBA" id="ARBA00022909"/>
    </source>
</evidence>
<dbReference type="Pfam" id="PF01063">
    <property type="entry name" value="Aminotran_4"/>
    <property type="match status" value="1"/>
</dbReference>
<comment type="catalytic activity">
    <reaction evidence="9">
        <text>4-amino-4-deoxychorismate = 4-aminobenzoate + pyruvate + H(+)</text>
        <dbReference type="Rhea" id="RHEA:16201"/>
        <dbReference type="ChEBI" id="CHEBI:15361"/>
        <dbReference type="ChEBI" id="CHEBI:15378"/>
        <dbReference type="ChEBI" id="CHEBI:17836"/>
        <dbReference type="ChEBI" id="CHEBI:58406"/>
        <dbReference type="EC" id="4.1.3.38"/>
    </reaction>
</comment>
<accession>A0A1I4YP96</accession>
<dbReference type="GO" id="GO:0008696">
    <property type="term" value="F:4-amino-4-deoxychorismate lyase activity"/>
    <property type="evidence" value="ECO:0007669"/>
    <property type="project" value="UniProtKB-EC"/>
</dbReference>
<dbReference type="Gene3D" id="3.30.470.10">
    <property type="match status" value="1"/>
</dbReference>
<dbReference type="GO" id="GO:0005829">
    <property type="term" value="C:cytosol"/>
    <property type="evidence" value="ECO:0007669"/>
    <property type="project" value="TreeGrafter"/>
</dbReference>
<evidence type="ECO:0000313" key="10">
    <source>
        <dbReference type="EMBL" id="SFN39855.1"/>
    </source>
</evidence>
<keyword evidence="4" id="KW-0663">Pyridoxal phosphate</keyword>
<comment type="cofactor">
    <cofactor evidence="1">
        <name>pyridoxal 5'-phosphate</name>
        <dbReference type="ChEBI" id="CHEBI:597326"/>
    </cofactor>
</comment>
<dbReference type="EMBL" id="FOVE01000008">
    <property type="protein sequence ID" value="SFN39855.1"/>
    <property type="molecule type" value="Genomic_DNA"/>
</dbReference>
<evidence type="ECO:0000256" key="4">
    <source>
        <dbReference type="ARBA" id="ARBA00022898"/>
    </source>
</evidence>
<dbReference type="GO" id="GO:0046656">
    <property type="term" value="P:folic acid biosynthetic process"/>
    <property type="evidence" value="ECO:0007669"/>
    <property type="project" value="UniProtKB-KW"/>
</dbReference>
<keyword evidence="11" id="KW-1185">Reference proteome</keyword>
<dbReference type="Gene3D" id="3.20.10.10">
    <property type="entry name" value="D-amino Acid Aminotransferase, subunit A, domain 2"/>
    <property type="match status" value="1"/>
</dbReference>
<comment type="similarity">
    <text evidence="2">Belongs to the class-IV pyridoxal-phosphate-dependent aminotransferase family.</text>
</comment>
<dbReference type="GO" id="GO:0030170">
    <property type="term" value="F:pyridoxal phosphate binding"/>
    <property type="evidence" value="ECO:0007669"/>
    <property type="project" value="InterPro"/>
</dbReference>
<evidence type="ECO:0000256" key="2">
    <source>
        <dbReference type="ARBA" id="ARBA00009320"/>
    </source>
</evidence>
<evidence type="ECO:0000256" key="3">
    <source>
        <dbReference type="ARBA" id="ARBA00011738"/>
    </source>
</evidence>
<evidence type="ECO:0000313" key="11">
    <source>
        <dbReference type="Proteomes" id="UP000242869"/>
    </source>
</evidence>
<keyword evidence="6 10" id="KW-0456">Lyase</keyword>
<comment type="subunit">
    <text evidence="3">Homodimer.</text>
</comment>
<reference evidence="11" key="1">
    <citation type="submission" date="2016-10" db="EMBL/GenBank/DDBJ databases">
        <authorList>
            <person name="Varghese N."/>
            <person name="Submissions S."/>
        </authorList>
    </citation>
    <scope>NUCLEOTIDE SEQUENCE [LARGE SCALE GENOMIC DNA]</scope>
    <source>
        <strain evidence="11">DSM 6150</strain>
    </source>
</reference>
<dbReference type="PANTHER" id="PTHR42743">
    <property type="entry name" value="AMINO-ACID AMINOTRANSFERASE"/>
    <property type="match status" value="1"/>
</dbReference>
<dbReference type="InterPro" id="IPR043132">
    <property type="entry name" value="BCAT-like_C"/>
</dbReference>
<keyword evidence="5" id="KW-0289">Folate biosynthesis</keyword>
<dbReference type="CDD" id="cd01559">
    <property type="entry name" value="ADCL_like"/>
    <property type="match status" value="1"/>
</dbReference>
<dbReference type="InterPro" id="IPR036038">
    <property type="entry name" value="Aminotransferase-like"/>
</dbReference>
<dbReference type="InterPro" id="IPR050571">
    <property type="entry name" value="Class-IV_PLP-Dep_Aminotrnsfr"/>
</dbReference>
<evidence type="ECO:0000256" key="6">
    <source>
        <dbReference type="ARBA" id="ARBA00023239"/>
    </source>
</evidence>
<dbReference type="SUPFAM" id="SSF56752">
    <property type="entry name" value="D-aminoacid aminotransferase-like PLP-dependent enzymes"/>
    <property type="match status" value="1"/>
</dbReference>
<dbReference type="STRING" id="83765.SAMN05660284_01405"/>
<dbReference type="OrthoDB" id="9805628at2"/>
<protein>
    <recommendedName>
        <fullName evidence="8">aminodeoxychorismate lyase</fullName>
        <ecNumber evidence="8">4.1.3.38</ecNumber>
    </recommendedName>
</protein>
<dbReference type="InterPro" id="IPR001544">
    <property type="entry name" value="Aminotrans_IV"/>
</dbReference>
<evidence type="ECO:0000256" key="9">
    <source>
        <dbReference type="ARBA" id="ARBA00049529"/>
    </source>
</evidence>
<comment type="pathway">
    <text evidence="7">Cofactor biosynthesis; tetrahydrofolate biosynthesis; 4-aminobenzoate from chorismate: step 2/2.</text>
</comment>
<dbReference type="FunFam" id="3.20.10.10:FF:000002">
    <property type="entry name" value="D-alanine aminotransferase"/>
    <property type="match status" value="1"/>
</dbReference>
<dbReference type="AlphaFoldDB" id="A0A1I4YP96"/>
<dbReference type="InterPro" id="IPR043131">
    <property type="entry name" value="BCAT-like_N"/>
</dbReference>
<evidence type="ECO:0000256" key="7">
    <source>
        <dbReference type="ARBA" id="ARBA00035633"/>
    </source>
</evidence>
<dbReference type="GO" id="GO:0008153">
    <property type="term" value="P:4-aminobenzoate biosynthetic process"/>
    <property type="evidence" value="ECO:0007669"/>
    <property type="project" value="TreeGrafter"/>
</dbReference>